<keyword evidence="2" id="KW-1185">Reference proteome</keyword>
<evidence type="ECO:0000313" key="1">
    <source>
        <dbReference type="EMBL" id="KAF2872592.1"/>
    </source>
</evidence>
<organism evidence="1 2">
    <name type="scientific">Massariosphaeria phaeospora</name>
    <dbReference type="NCBI Taxonomy" id="100035"/>
    <lineage>
        <taxon>Eukaryota</taxon>
        <taxon>Fungi</taxon>
        <taxon>Dikarya</taxon>
        <taxon>Ascomycota</taxon>
        <taxon>Pezizomycotina</taxon>
        <taxon>Dothideomycetes</taxon>
        <taxon>Pleosporomycetidae</taxon>
        <taxon>Pleosporales</taxon>
        <taxon>Pleosporales incertae sedis</taxon>
        <taxon>Massariosphaeria</taxon>
    </lineage>
</organism>
<sequence length="149" mass="16347">MGLFSLGLPIVGATVSPVLHYFWQTRTFFIDLIALGDRLKKSLFFFCFLCLFQVRLRSCMGDGCVGDSCARVGRQLYELLNVQSQASCSLDQNCNSNNLILAFVGCVKIFSRCLAGPLHRRGGIVEACGTDEEQRALTNLDPLLTSTAA</sequence>
<protein>
    <submittedName>
        <fullName evidence="1">Uncharacterized protein</fullName>
    </submittedName>
</protein>
<dbReference type="Proteomes" id="UP000481861">
    <property type="component" value="Unassembled WGS sequence"/>
</dbReference>
<dbReference type="AlphaFoldDB" id="A0A7C8IAY8"/>
<gene>
    <name evidence="1" type="ORF">BDV95DRAFT_570155</name>
</gene>
<dbReference type="EMBL" id="JAADJZ010000009">
    <property type="protein sequence ID" value="KAF2872592.1"/>
    <property type="molecule type" value="Genomic_DNA"/>
</dbReference>
<comment type="caution">
    <text evidence="1">The sequence shown here is derived from an EMBL/GenBank/DDBJ whole genome shotgun (WGS) entry which is preliminary data.</text>
</comment>
<reference evidence="1 2" key="1">
    <citation type="submission" date="2020-01" db="EMBL/GenBank/DDBJ databases">
        <authorList>
            <consortium name="DOE Joint Genome Institute"/>
            <person name="Haridas S."/>
            <person name="Albert R."/>
            <person name="Binder M."/>
            <person name="Bloem J."/>
            <person name="Labutti K."/>
            <person name="Salamov A."/>
            <person name="Andreopoulos B."/>
            <person name="Baker S.E."/>
            <person name="Barry K."/>
            <person name="Bills G."/>
            <person name="Bluhm B.H."/>
            <person name="Cannon C."/>
            <person name="Castanera R."/>
            <person name="Culley D.E."/>
            <person name="Daum C."/>
            <person name="Ezra D."/>
            <person name="Gonzalez J.B."/>
            <person name="Henrissat B."/>
            <person name="Kuo A."/>
            <person name="Liang C."/>
            <person name="Lipzen A."/>
            <person name="Lutzoni F."/>
            <person name="Magnuson J."/>
            <person name="Mondo S."/>
            <person name="Nolan M."/>
            <person name="Ohm R."/>
            <person name="Pangilinan J."/>
            <person name="Park H.-J.H."/>
            <person name="Ramirez L."/>
            <person name="Alfaro M."/>
            <person name="Sun H."/>
            <person name="Tritt A."/>
            <person name="Yoshinaga Y."/>
            <person name="Zwiers L.-H.L."/>
            <person name="Turgeon B.G."/>
            <person name="Goodwin S.B."/>
            <person name="Spatafora J.W."/>
            <person name="Crous P.W."/>
            <person name="Grigoriev I.V."/>
        </authorList>
    </citation>
    <scope>NUCLEOTIDE SEQUENCE [LARGE SCALE GENOMIC DNA]</scope>
    <source>
        <strain evidence="1 2">CBS 611.86</strain>
    </source>
</reference>
<accession>A0A7C8IAY8</accession>
<evidence type="ECO:0000313" key="2">
    <source>
        <dbReference type="Proteomes" id="UP000481861"/>
    </source>
</evidence>
<proteinExistence type="predicted"/>
<name>A0A7C8IAY8_9PLEO</name>